<proteinExistence type="predicted"/>
<organism evidence="1 2">
    <name type="scientific">Photobacterium aquae</name>
    <dbReference type="NCBI Taxonomy" id="1195763"/>
    <lineage>
        <taxon>Bacteria</taxon>
        <taxon>Pseudomonadati</taxon>
        <taxon>Pseudomonadota</taxon>
        <taxon>Gammaproteobacteria</taxon>
        <taxon>Vibrionales</taxon>
        <taxon>Vibrionaceae</taxon>
        <taxon>Photobacterium</taxon>
    </lineage>
</organism>
<dbReference type="AlphaFoldDB" id="A0A0J1HBS4"/>
<comment type="caution">
    <text evidence="1">The sequence shown here is derived from an EMBL/GenBank/DDBJ whole genome shotgun (WGS) entry which is preliminary data.</text>
</comment>
<sequence>MTDYTVKIKACLYELQESPEYLPENFKTLYQLHKCLHGIGEGSSTADLWDFASAMCRSYKQVKKYYDLLCELIKQDPVLEPICDNFLNFLEQHYGRNSIHKVEYHSQDRNSIRLALQKLISDVDTWKIGKATKREIVYTFFDLAFDEAGQFAGRNEAHYFKSRESKYTPSYFYHQWQHERRLGLFRCAVADDELRPMVEQLIKLIDERNMNLGSESDLRYISDQELLFEAPYQALLEHSDRYIADFVDSYSLTYRWYNHLPENATVSYLLEAHPQSTYLKYFYPATGYRLSGNDKECPPFTPWFSEQVKSPEFIEELLLICATDAIRSAQVCHSSESYSSLDELRSDESFVEDLLDLAEDLEEKEEGWGGYHSEDGAIHFFEEDFFHHLAVQMIGGEVNQDNLEALCAEIYKLKVRVGKNMRGILAGHLEPAFEPCYGYKSCRESRDESERKRQTEPLFALHNINEFCCVTYEGNEYLLGQEDDNVYIYDLAKMTPVSFRPFEEDSLYQAIFAARPTPESPAHFVTFNMQKGLVEAWHFGQTAPVYTLRANAFERCIDSQLSDDGRVLLMGVGNEIDSDSEINPDVLELVVDHKNMIVVIDLEKGKELCRFEVNERAALRMSGDGSVALMCQGGSRDRGDIFTRIDLRTGVAESLTVPSQFHLGSDEFAINHDGSRIIYKQQLIDIDLGQVLLTLPGDEFVSRYEFVGDDKFVIAHLFSETEKELYELETARRLGTIYCEEGPSLYQSFVDHEKGILYSFVDYSVNFYDIGEMLGLERDPLVAPEFQNATVWDKPFGPKVKRREGSFSTKEHGIELKLVSYGCQSEGGRFVRPQGIAESSRALGCSFDVNCDGMGRVFGFVVKLTHPMIDGTTQTEWQVIGKRNRPLQITDPFTAEQRVPGRYVFEVYSLDETLLFSRQVIDLECYKAVDCSVEAVKYGSFFGDTHVANKKAAVNYDYCSIGYHLRVDCGGEQAVVALKSRIYRADEVPSNDDLLFKPFELARSINVSDGSIVDLTIRGDDSNGYIEGKWVFELADANSGNVLFSDTIEIYPKDKNFEECKVLRVEMIDHGIYQPPEGFDLTQRHLAEARELVLLEQTSVVKPEAGILYGFRFVISDESPDAVYRVTVEQWATGQKWVCADDGNARYKRYHFLAQKGETYLASWTIAEEFEVFHDMSRIILRHGPVASPMLHDFHAEKEVEA</sequence>
<dbReference type="STRING" id="1195763.ABT56_02660"/>
<protein>
    <submittedName>
        <fullName evidence="1">Uncharacterized protein</fullName>
    </submittedName>
</protein>
<dbReference type="OrthoDB" id="5913634at2"/>
<evidence type="ECO:0000313" key="1">
    <source>
        <dbReference type="EMBL" id="KLV09114.1"/>
    </source>
</evidence>
<keyword evidence="2" id="KW-1185">Reference proteome</keyword>
<dbReference type="InterPro" id="IPR011044">
    <property type="entry name" value="Quino_amine_DH_bsu"/>
</dbReference>
<dbReference type="PATRIC" id="fig|1195763.3.peg.576"/>
<dbReference type="EMBL" id="LDOT01000002">
    <property type="protein sequence ID" value="KLV09114.1"/>
    <property type="molecule type" value="Genomic_DNA"/>
</dbReference>
<accession>A0A0J1HBS4</accession>
<dbReference type="SUPFAM" id="SSF50969">
    <property type="entry name" value="YVTN repeat-like/Quinoprotein amine dehydrogenase"/>
    <property type="match status" value="1"/>
</dbReference>
<dbReference type="Proteomes" id="UP000036097">
    <property type="component" value="Unassembled WGS sequence"/>
</dbReference>
<gene>
    <name evidence="1" type="ORF">ABT56_02660</name>
</gene>
<name>A0A0J1HBS4_9GAMM</name>
<reference evidence="1 2" key="1">
    <citation type="submission" date="2015-05" db="EMBL/GenBank/DDBJ databases">
        <title>Photobacterium galathea sp. nov.</title>
        <authorList>
            <person name="Machado H."/>
            <person name="Gram L."/>
        </authorList>
    </citation>
    <scope>NUCLEOTIDE SEQUENCE [LARGE SCALE GENOMIC DNA]</scope>
    <source>
        <strain evidence="1 2">CGMCC 1.12159</strain>
    </source>
</reference>
<evidence type="ECO:0000313" key="2">
    <source>
        <dbReference type="Proteomes" id="UP000036097"/>
    </source>
</evidence>
<dbReference type="RefSeq" id="WP_047877275.1">
    <property type="nucleotide sequence ID" value="NZ_LDOT01000002.1"/>
</dbReference>